<accession>A0ABQ3MIQ9</accession>
<dbReference type="PROSITE" id="PS50075">
    <property type="entry name" value="CARRIER"/>
    <property type="match status" value="3"/>
</dbReference>
<dbReference type="InterPro" id="IPR020845">
    <property type="entry name" value="AMP-binding_CS"/>
</dbReference>
<sequence length="2867" mass="304516">MSALSFGQQRLWFLDQLDGPGSAYNVPVALRLRGPLDTAALRAAVADVADRHEVLRTVIPVVDGTPGHLVVEDAVPPFEIVDAELPSALVAAATRPFDLATEIPLRTTLFRVKPDEHVLLVLLHHIAADGGSFGPLLRDLDAAYTARAAGTAPDWAPLEVQYGDFALWQQEVLGAEDDPDSLLAEQLTYWEGKLAGLPERIALPADGRGTGAGIVEVQLPAPLCARLADAARAAGCTPFVGVQAAVSAVLGLAGAGQDVVLGTPVSGRQDPALDDLVGFFGNTLALRTDLSGDPGFGELLRRAKESAFDAYAHQDVPFERVVERLGVDRGSPAHPVYQVMLVLQEDSVPPRLGGLDVAVEPLDLAAAKLDLSVVFARRADGGMDCQLEYAADRLDRAFVTHLGDNLVRLLDIALSTPDVPLSKLGLPTTPVPVLEETPAPVEEALVRREPRDERERILCGLFADVLGLDSVGVHDGFFALGGHSLLATRLLSRVHAALGVKVGVRALFRAPTVAGLAAALDHASGTAHPPLVARPRPEVVPLSPAQQGLWFLAGVSGQDRAYTIPLTLDLTGRVDVSALRAALRDVVIRHESLRTVFPAVDGQPRQHVLAEFDDVLTVHRCAANDLDRLVDEAARAPFDLATDLPLRATLLLAGNTDSVLVLALHHIASDGVSSGPLLRDLGTAYEARLAGRAPGWAPLPVQYADYTLWQRELDLDGRVDHWKTALDGLPEELPLPYDRSRPADPTHAKNAVSAQVDAGTHAALTALARTNQATLFMVVHAALATALTRMGAGTDIVVGTPVAGRADEVLDDLVGFFVNSLVLRVDTGGGPAFTDLLARVREADLAAYAAADVPFDRLVKELNPPRVLARHPLFQVALSLTGGEDSSGPELAGLDVHLADGAQGNAKFDLTLTVDEKPRAAGLDCTLEFSTDLFDPATARRLLDALTLVLTAVATDPGRAVDRLPVLVPADSALVLHEWNDTDTPFLDMTAHALFSAHAAARPDAVALITDDTRIGYRELDERSNRVARHLRDSGVRRGDVVGIALDRGIDLVAAVLGVLKAGAAYTVLDLALPAERVREISAEAGVGETVTAERMAAAAGLSAAPVDVPGAPTDAACVMFTSGSTGRPKGILGSHRSIVASLRSQSFFDFGPDQVWLQCSPASWDAFVLELFGSLLSGAACVLHPGSRPEPAVVARLLPQHRVTTAYLSASLFNYLVDEHPEVFAGLHQVMTGGEAASTRHAGELLRRHPHVRLVNGYGPVENMIIGTSHAVAPADALGRSVPIGRSLANKRTHVLDAALQPVPPGVVGEVYLAGLGLAEGYLGQAGLTAGRFLTSPFDGPGERMYRTGDLGRWSADGVLEYVGRTDDQVKIRGFRVEPGEVGAVLTRHPAVAQAAVVVREDRPGDKRLVAYLVAADGKGNLDGVREEAAEVGTAGVRDRTAGAGALDTAEVREQAAGVSEPDTAGARVQAARACALDTAAVRAHCAAALPDYLVPSAFVVLDALPLTPNGKLDRRALPAPAAEAVSQVRPRTVREEILCGMYADLLGVEGVGVRDSFFDLGGHSLLAAKLIARVRTTFDAEIALADLFADPTVEGVAAAVDRAAGRPVRPALVAGPRPRVLPLSPAQSRLWFLNRLENGGAGYAVPYALRLTGELDRRALEAALHDVVGRHEALRTVFPEVDGTPCQLVLDDWRPELAVVDGPADLDDAIAGAARREFDLAVEAPVRTTLFVTGPGEHVLLLLLHHIAVDGASLGPLVRDLRTAYTARLDGAEPGWAPLPVQYADYTLWQRDLLDSLLAGQVEHWRGALAGLPDELALPADRPRPAVATHRGGTVPVEIGAALHARLLEMARENRVTLFMVLQAALATLLTRVGAGTDIPIGTPVAGRADRALDDVVGFFVNTLVLRVDTAGDPAFTDLLARVREADLRAFEHQDVPFERLVQELNPARSLARHPLFQVSLVLQNTEHADLSLPGLAVAEHEVGAESVKFDLGLGFAETPDGGLDGSLAYSAEMFDAGTARGLADRFVRVLAAVAAEPGLRTREIDVLDPAERTVILEDWNDTDAEVPATTLPALFAAQVARTPHAPAVEFDGAVLTYAELDDRATALARVLHRAGAVPGRTVGVALPRSLELIVALYAVHKTGAAYLPVDPGYPADRVEHMVTDAAPVLVLTPESLAALPHAAEDTPLPSATPEDAAYVIYTSGSTGKPKGVVVPHSGIVNRLLWMQDRYRLTPADRVLQKTPSSFDVSVWEFFWPLITGAVLVVAKPEGHKDPAYLADLIEDAGVTVAHFVPSMLEVFTASVDAGRCPSLRQVVCSGEALPTPLAERFSEGFAAHLDNLYGPTEASVDVTWQRFRHDPTPSVPIGRPVWNTQVYVLDPALSPVPAGATGELYLSGVQLATGYLNRPSTTGQRFVPNPHRPGERMYRTGDLVRWHDGGTLEYLGRTDDQVKIRGVRIELGEVAAAVSAHPSVVQAAAVVREDRPGDKRLVVYAVPSADFDPASVREFAARSLPEAMVPAAVVALAELPLSPSGKLDRKALPAPDFTRTPTRAPRDHRERVLCALFADVLGLDSVGVDDDFFDLGGHSLLATRLVDRIRRALGVRATIRAVFDAPTPAGLATRLDDSGTDPLNVLLPLRSTGSKAPLFCVHPAAGIGWVYSGLLRHLDDRPVHALQSRALTEPWTGTLDEMVKDYVAEIRAVQPEGPYHLLGWSFGAQVAHAIATRLQAENAEVSFLALLDGYPGSGSAAPVTDPTADLLASLGRTSLDDLVPVLGARAVDALPAVFAHNRHLSDTHTPTTPYRGDALFFLATEGRTESSPHPGAWSPHITGTLHLHLVPTTHGDMTRPVPMAEIAGTIAGHLNR</sequence>
<name>A0ABQ3MIQ9_9PSEU</name>
<keyword evidence="3" id="KW-0597">Phosphoprotein</keyword>
<dbReference type="InterPro" id="IPR042099">
    <property type="entry name" value="ANL_N_sf"/>
</dbReference>
<organism evidence="5 6">
    <name type="scientific">Lentzea cavernae</name>
    <dbReference type="NCBI Taxonomy" id="2020703"/>
    <lineage>
        <taxon>Bacteria</taxon>
        <taxon>Bacillati</taxon>
        <taxon>Actinomycetota</taxon>
        <taxon>Actinomycetes</taxon>
        <taxon>Pseudonocardiales</taxon>
        <taxon>Pseudonocardiaceae</taxon>
        <taxon>Lentzea</taxon>
    </lineage>
</organism>
<dbReference type="InterPro" id="IPR001031">
    <property type="entry name" value="Thioesterase"/>
</dbReference>
<evidence type="ECO:0000313" key="6">
    <source>
        <dbReference type="Proteomes" id="UP000605568"/>
    </source>
</evidence>
<dbReference type="InterPro" id="IPR029058">
    <property type="entry name" value="AB_hydrolase_fold"/>
</dbReference>
<dbReference type="Gene3D" id="3.30.300.30">
    <property type="match status" value="2"/>
</dbReference>
<feature type="domain" description="Carrier" evidence="4">
    <location>
        <begin position="2555"/>
        <end position="2630"/>
    </location>
</feature>
<comment type="caution">
    <text evidence="5">The sequence shown here is derived from an EMBL/GenBank/DDBJ whole genome shotgun (WGS) entry which is preliminary data.</text>
</comment>
<dbReference type="Pfam" id="PF00550">
    <property type="entry name" value="PP-binding"/>
    <property type="match status" value="3"/>
</dbReference>
<comment type="cofactor">
    <cofactor evidence="1">
        <name>pantetheine 4'-phosphate</name>
        <dbReference type="ChEBI" id="CHEBI:47942"/>
    </cofactor>
</comment>
<reference evidence="6" key="1">
    <citation type="journal article" date="2019" name="Int. J. Syst. Evol. Microbiol.">
        <title>The Global Catalogue of Microorganisms (GCM) 10K type strain sequencing project: providing services to taxonomists for standard genome sequencing and annotation.</title>
        <authorList>
            <consortium name="The Broad Institute Genomics Platform"/>
            <consortium name="The Broad Institute Genome Sequencing Center for Infectious Disease"/>
            <person name="Wu L."/>
            <person name="Ma J."/>
        </authorList>
    </citation>
    <scope>NUCLEOTIDE SEQUENCE [LARGE SCALE GENOMIC DNA]</scope>
    <source>
        <strain evidence="6">CGMCC 4.7367</strain>
    </source>
</reference>
<feature type="domain" description="Carrier" evidence="4">
    <location>
        <begin position="449"/>
        <end position="524"/>
    </location>
</feature>
<dbReference type="PANTHER" id="PTHR45527:SF1">
    <property type="entry name" value="FATTY ACID SYNTHASE"/>
    <property type="match status" value="1"/>
</dbReference>
<dbReference type="PROSITE" id="PS00012">
    <property type="entry name" value="PHOSPHOPANTETHEINE"/>
    <property type="match status" value="3"/>
</dbReference>
<dbReference type="PANTHER" id="PTHR45527">
    <property type="entry name" value="NONRIBOSOMAL PEPTIDE SYNTHETASE"/>
    <property type="match status" value="1"/>
</dbReference>
<dbReference type="Gene3D" id="1.10.1200.10">
    <property type="entry name" value="ACP-like"/>
    <property type="match status" value="2"/>
</dbReference>
<dbReference type="SUPFAM" id="SSF52777">
    <property type="entry name" value="CoA-dependent acyltransferases"/>
    <property type="match status" value="6"/>
</dbReference>
<dbReference type="InterPro" id="IPR001242">
    <property type="entry name" value="Condensation_dom"/>
</dbReference>
<protein>
    <recommendedName>
        <fullName evidence="4">Carrier domain-containing protein</fullName>
    </recommendedName>
</protein>
<keyword evidence="2" id="KW-0596">Phosphopantetheine</keyword>
<dbReference type="Proteomes" id="UP000605568">
    <property type="component" value="Unassembled WGS sequence"/>
</dbReference>
<dbReference type="SUPFAM" id="SSF53474">
    <property type="entry name" value="alpha/beta-Hydrolases"/>
    <property type="match status" value="1"/>
</dbReference>
<dbReference type="Gene3D" id="3.40.50.980">
    <property type="match status" value="2"/>
</dbReference>
<dbReference type="Gene3D" id="2.30.38.10">
    <property type="entry name" value="Luciferase, Domain 3"/>
    <property type="match status" value="1"/>
</dbReference>
<feature type="domain" description="Carrier" evidence="4">
    <location>
        <begin position="1531"/>
        <end position="1606"/>
    </location>
</feature>
<proteinExistence type="predicted"/>
<dbReference type="SMART" id="SM00824">
    <property type="entry name" value="PKS_TE"/>
    <property type="match status" value="1"/>
</dbReference>
<dbReference type="CDD" id="cd17646">
    <property type="entry name" value="A_NRPS_AB3403-like"/>
    <property type="match status" value="1"/>
</dbReference>
<evidence type="ECO:0000256" key="1">
    <source>
        <dbReference type="ARBA" id="ARBA00001957"/>
    </source>
</evidence>
<dbReference type="InterPro" id="IPR009081">
    <property type="entry name" value="PP-bd_ACP"/>
</dbReference>
<dbReference type="InterPro" id="IPR045851">
    <property type="entry name" value="AMP-bd_C_sf"/>
</dbReference>
<dbReference type="Gene3D" id="3.30.559.30">
    <property type="entry name" value="Nonribosomal peptide synthetase, condensation domain"/>
    <property type="match status" value="3"/>
</dbReference>
<dbReference type="EMBL" id="BNAR01000005">
    <property type="protein sequence ID" value="GHH43110.1"/>
    <property type="molecule type" value="Genomic_DNA"/>
</dbReference>
<dbReference type="PROSITE" id="PS00455">
    <property type="entry name" value="AMP_BINDING"/>
    <property type="match status" value="2"/>
</dbReference>
<dbReference type="CDD" id="cd12117">
    <property type="entry name" value="A_NRPS_Srf_like"/>
    <property type="match status" value="1"/>
</dbReference>
<dbReference type="SUPFAM" id="SSF56801">
    <property type="entry name" value="Acetyl-CoA synthetase-like"/>
    <property type="match status" value="2"/>
</dbReference>
<evidence type="ECO:0000256" key="2">
    <source>
        <dbReference type="ARBA" id="ARBA00022450"/>
    </source>
</evidence>
<dbReference type="Pfam" id="PF13193">
    <property type="entry name" value="AMP-binding_C"/>
    <property type="match status" value="1"/>
</dbReference>
<dbReference type="SUPFAM" id="SSF47336">
    <property type="entry name" value="ACP-like"/>
    <property type="match status" value="3"/>
</dbReference>
<dbReference type="InterPro" id="IPR010071">
    <property type="entry name" value="AA_adenyl_dom"/>
</dbReference>
<dbReference type="InterPro" id="IPR036736">
    <property type="entry name" value="ACP-like_sf"/>
</dbReference>
<dbReference type="InterPro" id="IPR000873">
    <property type="entry name" value="AMP-dep_synth/lig_dom"/>
</dbReference>
<dbReference type="Gene3D" id="3.40.50.12780">
    <property type="entry name" value="N-terminal domain of ligase-like"/>
    <property type="match status" value="1"/>
</dbReference>
<dbReference type="NCBIfam" id="TIGR01733">
    <property type="entry name" value="AA-adenyl-dom"/>
    <property type="match status" value="2"/>
</dbReference>
<evidence type="ECO:0000259" key="4">
    <source>
        <dbReference type="PROSITE" id="PS50075"/>
    </source>
</evidence>
<dbReference type="InterPro" id="IPR020802">
    <property type="entry name" value="TesA-like"/>
</dbReference>
<dbReference type="Pfam" id="PF00501">
    <property type="entry name" value="AMP-binding"/>
    <property type="match status" value="2"/>
</dbReference>
<evidence type="ECO:0000313" key="5">
    <source>
        <dbReference type="EMBL" id="GHH43110.1"/>
    </source>
</evidence>
<dbReference type="Gene3D" id="3.40.50.1820">
    <property type="entry name" value="alpha/beta hydrolase"/>
    <property type="match status" value="1"/>
</dbReference>
<dbReference type="SMART" id="SM00823">
    <property type="entry name" value="PKS_PP"/>
    <property type="match status" value="3"/>
</dbReference>
<evidence type="ECO:0000256" key="3">
    <source>
        <dbReference type="ARBA" id="ARBA00022553"/>
    </source>
</evidence>
<gene>
    <name evidence="5" type="ORF">GCM10017774_40560</name>
</gene>
<dbReference type="Gene3D" id="3.30.559.10">
    <property type="entry name" value="Chloramphenicol acetyltransferase-like domain"/>
    <property type="match status" value="3"/>
</dbReference>
<dbReference type="CDD" id="cd19540">
    <property type="entry name" value="LCL_NRPS-like"/>
    <property type="match status" value="3"/>
</dbReference>
<dbReference type="InterPro" id="IPR006162">
    <property type="entry name" value="Ppantetheine_attach_site"/>
</dbReference>
<keyword evidence="6" id="KW-1185">Reference proteome</keyword>
<dbReference type="InterPro" id="IPR020806">
    <property type="entry name" value="PKS_PP-bd"/>
</dbReference>
<dbReference type="InterPro" id="IPR025110">
    <property type="entry name" value="AMP-bd_C"/>
</dbReference>
<dbReference type="Pfam" id="PF00668">
    <property type="entry name" value="Condensation"/>
    <property type="match status" value="3"/>
</dbReference>
<dbReference type="Pfam" id="PF00975">
    <property type="entry name" value="Thioesterase"/>
    <property type="match status" value="1"/>
</dbReference>
<dbReference type="InterPro" id="IPR023213">
    <property type="entry name" value="CAT-like_dom_sf"/>
</dbReference>